<reference evidence="1 2" key="1">
    <citation type="submission" date="2020-07" db="EMBL/GenBank/DDBJ databases">
        <title>Draft whole-genome sequence of Heliobacterium chlorum DSM 3682, type strain.</title>
        <authorList>
            <person name="Kyndt J.A."/>
            <person name="Meyer T.E."/>
            <person name="Imhoff J.F."/>
        </authorList>
    </citation>
    <scope>NUCLEOTIDE SEQUENCE [LARGE SCALE GENOMIC DNA]</scope>
    <source>
        <strain evidence="1 2">DSM 3682</strain>
    </source>
</reference>
<gene>
    <name evidence="1" type="ORF">H1S01_09285</name>
</gene>
<organism evidence="1 2">
    <name type="scientific">Heliobacterium chlorum</name>
    <dbReference type="NCBI Taxonomy" id="2698"/>
    <lineage>
        <taxon>Bacteria</taxon>
        <taxon>Bacillati</taxon>
        <taxon>Bacillota</taxon>
        <taxon>Clostridia</taxon>
        <taxon>Eubacteriales</taxon>
        <taxon>Heliobacteriaceae</taxon>
        <taxon>Heliobacterium</taxon>
    </lineage>
</organism>
<accession>A0ABR7T3K9</accession>
<keyword evidence="2" id="KW-1185">Reference proteome</keyword>
<proteinExistence type="predicted"/>
<dbReference type="Proteomes" id="UP000617402">
    <property type="component" value="Unassembled WGS sequence"/>
</dbReference>
<evidence type="ECO:0000313" key="2">
    <source>
        <dbReference type="Proteomes" id="UP000617402"/>
    </source>
</evidence>
<dbReference type="EMBL" id="JACVHF010000007">
    <property type="protein sequence ID" value="MBC9784702.1"/>
    <property type="molecule type" value="Genomic_DNA"/>
</dbReference>
<sequence length="34" mass="4018">MNHFENEHHLAAWACICPGNHERQEKEEGESEVR</sequence>
<name>A0ABR7T3K9_HELCL</name>
<evidence type="ECO:0000313" key="1">
    <source>
        <dbReference type="EMBL" id="MBC9784702.1"/>
    </source>
</evidence>
<comment type="caution">
    <text evidence="1">The sequence shown here is derived from an EMBL/GenBank/DDBJ whole genome shotgun (WGS) entry which is preliminary data.</text>
</comment>
<protein>
    <submittedName>
        <fullName evidence="1">Uncharacterized protein</fullName>
    </submittedName>
</protein>